<dbReference type="OrthoDB" id="288360at2"/>
<dbReference type="STRING" id="54.SAMN02745121_00288"/>
<reference evidence="2" key="1">
    <citation type="submission" date="2016-10" db="EMBL/GenBank/DDBJ databases">
        <authorList>
            <person name="Varghese N."/>
            <person name="Submissions S."/>
        </authorList>
    </citation>
    <scope>NUCLEOTIDE SEQUENCE [LARGE SCALE GENOMIC DNA]</scope>
    <source>
        <strain evidence="2">ATCC 25963</strain>
    </source>
</reference>
<accession>A0A1I1SV37</accession>
<proteinExistence type="predicted"/>
<name>A0A1I1SV37_9BACT</name>
<sequence>MYEKIIDFARSFPTLADAPLEPWDPVALDTWAAGPAGTSGSRHAAACVLAIWNRPPNPVGMVRDALCTELRRIREDCDQRLDDREETEAPMIRRRIAHAREKMLAAWRAYQLGELLKAREAAGLAAELACEYTPVRQWLAEEERTEPVAQVLRRLANAETWRVGTFNVVAAMASWDEPHRAAFLAWARSPWYC</sequence>
<organism evidence="1 2">
    <name type="scientific">Nannocystis exedens</name>
    <dbReference type="NCBI Taxonomy" id="54"/>
    <lineage>
        <taxon>Bacteria</taxon>
        <taxon>Pseudomonadati</taxon>
        <taxon>Myxococcota</taxon>
        <taxon>Polyangia</taxon>
        <taxon>Nannocystales</taxon>
        <taxon>Nannocystaceae</taxon>
        <taxon>Nannocystis</taxon>
    </lineage>
</organism>
<evidence type="ECO:0000313" key="2">
    <source>
        <dbReference type="Proteomes" id="UP000199400"/>
    </source>
</evidence>
<dbReference type="Proteomes" id="UP000199400">
    <property type="component" value="Unassembled WGS sequence"/>
</dbReference>
<protein>
    <submittedName>
        <fullName evidence="1">Uncharacterized protein</fullName>
    </submittedName>
</protein>
<evidence type="ECO:0000313" key="1">
    <source>
        <dbReference type="EMBL" id="SFD50202.1"/>
    </source>
</evidence>
<dbReference type="AlphaFoldDB" id="A0A1I1SV37"/>
<dbReference type="RefSeq" id="WP_143140139.1">
    <property type="nucleotide sequence ID" value="NZ_FOMX01000002.1"/>
</dbReference>
<dbReference type="EMBL" id="FOMX01000002">
    <property type="protein sequence ID" value="SFD50202.1"/>
    <property type="molecule type" value="Genomic_DNA"/>
</dbReference>
<gene>
    <name evidence="1" type="ORF">SAMN02745121_00288</name>
</gene>
<keyword evidence="2" id="KW-1185">Reference proteome</keyword>